<keyword evidence="3" id="KW-1185">Reference proteome</keyword>
<feature type="compositionally biased region" description="Basic and acidic residues" evidence="1">
    <location>
        <begin position="170"/>
        <end position="179"/>
    </location>
</feature>
<feature type="region of interest" description="Disordered" evidence="1">
    <location>
        <begin position="102"/>
        <end position="123"/>
    </location>
</feature>
<dbReference type="Proteomes" id="UP001176521">
    <property type="component" value="Unassembled WGS sequence"/>
</dbReference>
<dbReference type="AlphaFoldDB" id="A0AAN6GAG6"/>
<protein>
    <submittedName>
        <fullName evidence="2">Uncharacterized protein</fullName>
    </submittedName>
</protein>
<evidence type="ECO:0000313" key="3">
    <source>
        <dbReference type="Proteomes" id="UP001176521"/>
    </source>
</evidence>
<feature type="region of interest" description="Disordered" evidence="1">
    <location>
        <begin position="216"/>
        <end position="258"/>
    </location>
</feature>
<feature type="region of interest" description="Disordered" evidence="1">
    <location>
        <begin position="30"/>
        <end position="68"/>
    </location>
</feature>
<gene>
    <name evidence="2" type="ORF">OC842_005248</name>
</gene>
<sequence length="315" mass="33196">MLSLVPPSDRPMTGMISMAVSRLLHSAPREPPRTYYQHRHQHSYSSTHSRSQNQSQGSQSSQSQMGSEHAINNRFSIASSTGQSETTLVEERSSSILLVGGQHSIGSSKQPDLETANANGSSNDNCVLAAARMRSLPALRMRGPLPQGPLPELPLPPASINQRSSSHVHRPSDAAAHADADADVDAMAIDLDDDVDEEAASGGAYAHLHRRRLSQTAAAASSSSDSDEADLHPRSATPVLGSSRRPARPSAAPSHSKTVVLPAAAAAVALLRSTPSPERGGGSGGGTRPFAHRGRLPSVSELGLMEQMRITQTQV</sequence>
<reference evidence="2" key="1">
    <citation type="journal article" date="2023" name="PhytoFront">
        <title>Draft Genome Resources of Seven Strains of Tilletia horrida, Causal Agent of Kernel Smut of Rice.</title>
        <authorList>
            <person name="Khanal S."/>
            <person name="Antony Babu S."/>
            <person name="Zhou X.G."/>
        </authorList>
    </citation>
    <scope>NUCLEOTIDE SEQUENCE</scope>
    <source>
        <strain evidence="2">TX3</strain>
    </source>
</reference>
<feature type="compositionally biased region" description="Pro residues" evidence="1">
    <location>
        <begin position="146"/>
        <end position="157"/>
    </location>
</feature>
<evidence type="ECO:0000256" key="1">
    <source>
        <dbReference type="SAM" id="MobiDB-lite"/>
    </source>
</evidence>
<organism evidence="2 3">
    <name type="scientific">Tilletia horrida</name>
    <dbReference type="NCBI Taxonomy" id="155126"/>
    <lineage>
        <taxon>Eukaryota</taxon>
        <taxon>Fungi</taxon>
        <taxon>Dikarya</taxon>
        <taxon>Basidiomycota</taxon>
        <taxon>Ustilaginomycotina</taxon>
        <taxon>Exobasidiomycetes</taxon>
        <taxon>Tilletiales</taxon>
        <taxon>Tilletiaceae</taxon>
        <taxon>Tilletia</taxon>
    </lineage>
</organism>
<feature type="region of interest" description="Disordered" evidence="1">
    <location>
        <begin position="273"/>
        <end position="315"/>
    </location>
</feature>
<comment type="caution">
    <text evidence="2">The sequence shown here is derived from an EMBL/GenBank/DDBJ whole genome shotgun (WGS) entry which is preliminary data.</text>
</comment>
<feature type="compositionally biased region" description="Low complexity" evidence="1">
    <location>
        <begin position="242"/>
        <end position="258"/>
    </location>
</feature>
<feature type="region of interest" description="Disordered" evidence="1">
    <location>
        <begin position="143"/>
        <end position="179"/>
    </location>
</feature>
<dbReference type="EMBL" id="JAPDMQ010000361">
    <property type="protein sequence ID" value="KAK0526250.1"/>
    <property type="molecule type" value="Genomic_DNA"/>
</dbReference>
<evidence type="ECO:0000313" key="2">
    <source>
        <dbReference type="EMBL" id="KAK0526250.1"/>
    </source>
</evidence>
<feature type="compositionally biased region" description="Low complexity" evidence="1">
    <location>
        <begin position="49"/>
        <end position="67"/>
    </location>
</feature>
<feature type="compositionally biased region" description="Polar residues" evidence="1">
    <location>
        <begin position="104"/>
        <end position="123"/>
    </location>
</feature>
<name>A0AAN6GAG6_9BASI</name>
<accession>A0AAN6GAG6</accession>
<proteinExistence type="predicted"/>